<accession>A0A0C3CG02</accession>
<name>A0A0C3CG02_PILCF</name>
<proteinExistence type="predicted"/>
<keyword evidence="2" id="KW-1185">Reference proteome</keyword>
<gene>
    <name evidence="1" type="ORF">PILCRDRAFT_234445</name>
</gene>
<evidence type="ECO:0000313" key="2">
    <source>
        <dbReference type="Proteomes" id="UP000054166"/>
    </source>
</evidence>
<dbReference type="HOGENOM" id="CLU_2027601_0_0_1"/>
<dbReference type="EMBL" id="KN832976">
    <property type="protein sequence ID" value="KIM88667.1"/>
    <property type="molecule type" value="Genomic_DNA"/>
</dbReference>
<sequence>MSQYELVQTSAVLKRQKSLLQAVAVPQVASRRALWQSDNTSKTLIHLLSVTDFYGNLIAQAGAHTAKAAMKVVASEIEKDGLYHGTGEAREHEEPPRKMYLDSFVMHAWMVCLLCRDKTHRY</sequence>
<dbReference type="OrthoDB" id="2012278at2759"/>
<reference evidence="2" key="2">
    <citation type="submission" date="2015-01" db="EMBL/GenBank/DDBJ databases">
        <title>Evolutionary Origins and Diversification of the Mycorrhizal Mutualists.</title>
        <authorList>
            <consortium name="DOE Joint Genome Institute"/>
            <consortium name="Mycorrhizal Genomics Consortium"/>
            <person name="Kohler A."/>
            <person name="Kuo A."/>
            <person name="Nagy L.G."/>
            <person name="Floudas D."/>
            <person name="Copeland A."/>
            <person name="Barry K.W."/>
            <person name="Cichocki N."/>
            <person name="Veneault-Fourrey C."/>
            <person name="LaButti K."/>
            <person name="Lindquist E.A."/>
            <person name="Lipzen A."/>
            <person name="Lundell T."/>
            <person name="Morin E."/>
            <person name="Murat C."/>
            <person name="Riley R."/>
            <person name="Ohm R."/>
            <person name="Sun H."/>
            <person name="Tunlid A."/>
            <person name="Henrissat B."/>
            <person name="Grigoriev I.V."/>
            <person name="Hibbett D.S."/>
            <person name="Martin F."/>
        </authorList>
    </citation>
    <scope>NUCLEOTIDE SEQUENCE [LARGE SCALE GENOMIC DNA]</scope>
    <source>
        <strain evidence="2">F 1598</strain>
    </source>
</reference>
<dbReference type="STRING" id="765440.A0A0C3CG02"/>
<dbReference type="Proteomes" id="UP000054166">
    <property type="component" value="Unassembled WGS sequence"/>
</dbReference>
<evidence type="ECO:0000313" key="1">
    <source>
        <dbReference type="EMBL" id="KIM88667.1"/>
    </source>
</evidence>
<dbReference type="InParanoid" id="A0A0C3CG02"/>
<protein>
    <submittedName>
        <fullName evidence="1">Uncharacterized protein</fullName>
    </submittedName>
</protein>
<organism evidence="1 2">
    <name type="scientific">Piloderma croceum (strain F 1598)</name>
    <dbReference type="NCBI Taxonomy" id="765440"/>
    <lineage>
        <taxon>Eukaryota</taxon>
        <taxon>Fungi</taxon>
        <taxon>Dikarya</taxon>
        <taxon>Basidiomycota</taxon>
        <taxon>Agaricomycotina</taxon>
        <taxon>Agaricomycetes</taxon>
        <taxon>Agaricomycetidae</taxon>
        <taxon>Atheliales</taxon>
        <taxon>Atheliaceae</taxon>
        <taxon>Piloderma</taxon>
    </lineage>
</organism>
<reference evidence="1 2" key="1">
    <citation type="submission" date="2014-04" db="EMBL/GenBank/DDBJ databases">
        <authorList>
            <consortium name="DOE Joint Genome Institute"/>
            <person name="Kuo A."/>
            <person name="Tarkka M."/>
            <person name="Buscot F."/>
            <person name="Kohler A."/>
            <person name="Nagy L.G."/>
            <person name="Floudas D."/>
            <person name="Copeland A."/>
            <person name="Barry K.W."/>
            <person name="Cichocki N."/>
            <person name="Veneault-Fourrey C."/>
            <person name="LaButti K."/>
            <person name="Lindquist E.A."/>
            <person name="Lipzen A."/>
            <person name="Lundell T."/>
            <person name="Morin E."/>
            <person name="Murat C."/>
            <person name="Sun H."/>
            <person name="Tunlid A."/>
            <person name="Henrissat B."/>
            <person name="Grigoriev I.V."/>
            <person name="Hibbett D.S."/>
            <person name="Martin F."/>
            <person name="Nordberg H.P."/>
            <person name="Cantor M.N."/>
            <person name="Hua S.X."/>
        </authorList>
    </citation>
    <scope>NUCLEOTIDE SEQUENCE [LARGE SCALE GENOMIC DNA]</scope>
    <source>
        <strain evidence="1 2">F 1598</strain>
    </source>
</reference>
<dbReference type="AlphaFoldDB" id="A0A0C3CG02"/>